<keyword evidence="3" id="KW-0012">Acyltransferase</keyword>
<evidence type="ECO:0000256" key="1">
    <source>
        <dbReference type="SAM" id="Phobius"/>
    </source>
</evidence>
<feature type="transmembrane region" description="Helical" evidence="1">
    <location>
        <begin position="106"/>
        <end position="126"/>
    </location>
</feature>
<dbReference type="Pfam" id="PF01757">
    <property type="entry name" value="Acyl_transf_3"/>
    <property type="match status" value="1"/>
</dbReference>
<evidence type="ECO:0000313" key="3">
    <source>
        <dbReference type="EMBL" id="XAG24770.1"/>
    </source>
</evidence>
<feature type="transmembrane region" description="Helical" evidence="1">
    <location>
        <begin position="186"/>
        <end position="204"/>
    </location>
</feature>
<dbReference type="EMBL" id="CP095340">
    <property type="protein sequence ID" value="XAG24770.1"/>
    <property type="molecule type" value="Genomic_DNA"/>
</dbReference>
<dbReference type="InterPro" id="IPR002656">
    <property type="entry name" value="Acyl_transf_3_dom"/>
</dbReference>
<reference evidence="3" key="1">
    <citation type="submission" date="2022-03" db="EMBL/GenBank/DDBJ databases">
        <title>Sea Food Isolates.</title>
        <authorList>
            <person name="Li c."/>
        </authorList>
    </citation>
    <scope>NUCLEOTIDE SEQUENCE</scope>
    <source>
        <strain evidence="3">19CA03SA04</strain>
    </source>
</reference>
<accession>A0AAU6SXR6</accession>
<gene>
    <name evidence="3" type="ORF">MRM62_00700</name>
</gene>
<feature type="transmembrane region" description="Helical" evidence="1">
    <location>
        <begin position="156"/>
        <end position="179"/>
    </location>
</feature>
<feature type="transmembrane region" description="Helical" evidence="1">
    <location>
        <begin position="59"/>
        <end position="79"/>
    </location>
</feature>
<evidence type="ECO:0000259" key="2">
    <source>
        <dbReference type="Pfam" id="PF01757"/>
    </source>
</evidence>
<keyword evidence="3" id="KW-0808">Transferase</keyword>
<protein>
    <submittedName>
        <fullName evidence="3">Acyltransferase family protein</fullName>
    </submittedName>
</protein>
<dbReference type="PANTHER" id="PTHR37312:SF1">
    <property type="entry name" value="MEMBRANE-BOUND ACYLTRANSFERASE YKRP-RELATED"/>
    <property type="match status" value="1"/>
</dbReference>
<feature type="transmembrane region" description="Helical" evidence="1">
    <location>
        <begin position="224"/>
        <end position="244"/>
    </location>
</feature>
<keyword evidence="1" id="KW-1133">Transmembrane helix</keyword>
<organism evidence="3">
    <name type="scientific">bacterium 19CA03SA04</name>
    <dbReference type="NCBI Taxonomy" id="2920698"/>
    <lineage>
        <taxon>Bacteria</taxon>
    </lineage>
</organism>
<dbReference type="PANTHER" id="PTHR37312">
    <property type="entry name" value="MEMBRANE-BOUND ACYLTRANSFERASE YKRP-RELATED"/>
    <property type="match status" value="1"/>
</dbReference>
<name>A0AAU6SXR6_UNCXX</name>
<proteinExistence type="predicted"/>
<dbReference type="GO" id="GO:0016747">
    <property type="term" value="F:acyltransferase activity, transferring groups other than amino-acyl groups"/>
    <property type="evidence" value="ECO:0007669"/>
    <property type="project" value="InterPro"/>
</dbReference>
<feature type="transmembrane region" description="Helical" evidence="1">
    <location>
        <begin position="7"/>
        <end position="24"/>
    </location>
</feature>
<dbReference type="InterPro" id="IPR052734">
    <property type="entry name" value="Nod_factor_acetyltransferase"/>
</dbReference>
<sequence length="315" mass="36957">MVRSSSVDTLKVILFLLVVLGHINTPFHNYIYAFHMPAFFFLSGFLMKNMRLDSTQKDFINLIVPFLIFSILGICIELIKRIVLGREFPDFYRMLHGIYISFDSTVSYYGFVLWFLPVLFLVKILARVIINRINSRLILFILSSCTLYFFKDFNFSLPFFLGINKVIITLPFFIFGYLYKGVHARNGFLTISLSLIISLSIIYFFSTPYFDIGSSRVDYDGVSIFFPVFLVTMLLALLGVLERYFDINSEYIQLLASFSMLFFVFHPYTNNISHLITLSFGVDFWLWKFILSIVLLLIICFFKKRKSNWIVFKYV</sequence>
<dbReference type="AlphaFoldDB" id="A0AAU6SXR6"/>
<feature type="transmembrane region" description="Helical" evidence="1">
    <location>
        <begin position="284"/>
        <end position="302"/>
    </location>
</feature>
<keyword evidence="1" id="KW-0472">Membrane</keyword>
<keyword evidence="1" id="KW-0812">Transmembrane</keyword>
<feature type="domain" description="Acyltransferase 3" evidence="2">
    <location>
        <begin position="6"/>
        <end position="301"/>
    </location>
</feature>
<feature type="transmembrane region" description="Helical" evidence="1">
    <location>
        <begin position="251"/>
        <end position="269"/>
    </location>
</feature>